<evidence type="ECO:0000313" key="2">
    <source>
        <dbReference type="Proteomes" id="UP000070544"/>
    </source>
</evidence>
<dbReference type="OrthoDB" id="2184152at2759"/>
<dbReference type="AlphaFoldDB" id="A0A139A2K4"/>
<evidence type="ECO:0008006" key="3">
    <source>
        <dbReference type="Google" id="ProtNLM"/>
    </source>
</evidence>
<dbReference type="EMBL" id="KQ965811">
    <property type="protein sequence ID" value="KXS10929.1"/>
    <property type="molecule type" value="Genomic_DNA"/>
</dbReference>
<dbReference type="Proteomes" id="UP000070544">
    <property type="component" value="Unassembled WGS sequence"/>
</dbReference>
<keyword evidence="2" id="KW-1185">Reference proteome</keyword>
<proteinExistence type="predicted"/>
<name>A0A139A2K4_GONPJ</name>
<gene>
    <name evidence="1" type="ORF">M427DRAFT_61295</name>
</gene>
<sequence>MSVSFSEYGVRMGDGEYDGCVSLIAQWVHGGWTDGASRALVIANFRKVTLSNTAVTAWTIIRLLQEPEMVYLAFNGCRNVPLGSLADILSLRSVWARGSERLPSLDSGISAAADFASRSSNRFPISSDSMASLLALPRETSLAISSYLPVRSRIRLATT</sequence>
<accession>A0A139A2K4</accession>
<reference evidence="1 2" key="1">
    <citation type="journal article" date="2015" name="Genome Biol. Evol.">
        <title>Phylogenomic analyses indicate that early fungi evolved digesting cell walls of algal ancestors of land plants.</title>
        <authorList>
            <person name="Chang Y."/>
            <person name="Wang S."/>
            <person name="Sekimoto S."/>
            <person name="Aerts A.L."/>
            <person name="Choi C."/>
            <person name="Clum A."/>
            <person name="LaButti K.M."/>
            <person name="Lindquist E.A."/>
            <person name="Yee Ngan C."/>
            <person name="Ohm R.A."/>
            <person name="Salamov A.A."/>
            <person name="Grigoriev I.V."/>
            <person name="Spatafora J.W."/>
            <person name="Berbee M.L."/>
        </authorList>
    </citation>
    <scope>NUCLEOTIDE SEQUENCE [LARGE SCALE GENOMIC DNA]</scope>
    <source>
        <strain evidence="1 2">JEL478</strain>
    </source>
</reference>
<organism evidence="1 2">
    <name type="scientific">Gonapodya prolifera (strain JEL478)</name>
    <name type="common">Monoblepharis prolifera</name>
    <dbReference type="NCBI Taxonomy" id="1344416"/>
    <lineage>
        <taxon>Eukaryota</taxon>
        <taxon>Fungi</taxon>
        <taxon>Fungi incertae sedis</taxon>
        <taxon>Chytridiomycota</taxon>
        <taxon>Chytridiomycota incertae sedis</taxon>
        <taxon>Monoblepharidomycetes</taxon>
        <taxon>Monoblepharidales</taxon>
        <taxon>Gonapodyaceae</taxon>
        <taxon>Gonapodya</taxon>
    </lineage>
</organism>
<protein>
    <recommendedName>
        <fullName evidence="3">F-box domain-containing protein</fullName>
    </recommendedName>
</protein>
<evidence type="ECO:0000313" key="1">
    <source>
        <dbReference type="EMBL" id="KXS10929.1"/>
    </source>
</evidence>